<accession>A0A9P4MCN3</accession>
<reference evidence="14" key="1">
    <citation type="journal article" date="2020" name="Stud. Mycol.">
        <title>101 Dothideomycetes genomes: a test case for predicting lifestyles and emergence of pathogens.</title>
        <authorList>
            <person name="Haridas S."/>
            <person name="Albert R."/>
            <person name="Binder M."/>
            <person name="Bloem J."/>
            <person name="Labutti K."/>
            <person name="Salamov A."/>
            <person name="Andreopoulos B."/>
            <person name="Baker S."/>
            <person name="Barry K."/>
            <person name="Bills G."/>
            <person name="Bluhm B."/>
            <person name="Cannon C."/>
            <person name="Castanera R."/>
            <person name="Culley D."/>
            <person name="Daum C."/>
            <person name="Ezra D."/>
            <person name="Gonzalez J."/>
            <person name="Henrissat B."/>
            <person name="Kuo A."/>
            <person name="Liang C."/>
            <person name="Lipzen A."/>
            <person name="Lutzoni F."/>
            <person name="Magnuson J."/>
            <person name="Mondo S."/>
            <person name="Nolan M."/>
            <person name="Ohm R."/>
            <person name="Pangilinan J."/>
            <person name="Park H.-J."/>
            <person name="Ramirez L."/>
            <person name="Alfaro M."/>
            <person name="Sun H."/>
            <person name="Tritt A."/>
            <person name="Yoshinaga Y."/>
            <person name="Zwiers L.-H."/>
            <person name="Turgeon B."/>
            <person name="Goodwin S."/>
            <person name="Spatafora J."/>
            <person name="Crous P."/>
            <person name="Grigoriev I."/>
        </authorList>
    </citation>
    <scope>NUCLEOTIDE SEQUENCE</scope>
    <source>
        <strain evidence="14">CBS 260.36</strain>
    </source>
</reference>
<dbReference type="InterPro" id="IPR010655">
    <property type="entry name" value="Clp1_C"/>
</dbReference>
<evidence type="ECO:0000256" key="4">
    <source>
        <dbReference type="ARBA" id="ARBA00019824"/>
    </source>
</evidence>
<dbReference type="InterPro" id="IPR028606">
    <property type="entry name" value="Clp1"/>
</dbReference>
<dbReference type="PANTHER" id="PTHR12755">
    <property type="entry name" value="CLEAVAGE/POLYADENYLATION FACTOR IA SUBUNIT CLP1P"/>
    <property type="match status" value="1"/>
</dbReference>
<dbReference type="SUPFAM" id="SSF52540">
    <property type="entry name" value="P-loop containing nucleoside triphosphate hydrolases"/>
    <property type="match status" value="1"/>
</dbReference>
<dbReference type="AlphaFoldDB" id="A0A9P4MCN3"/>
<evidence type="ECO:0000256" key="6">
    <source>
        <dbReference type="ARBA" id="ARBA00022741"/>
    </source>
</evidence>
<dbReference type="InterPro" id="IPR027417">
    <property type="entry name" value="P-loop_NTPase"/>
</dbReference>
<dbReference type="HAMAP" id="MF_03035">
    <property type="entry name" value="Clp1"/>
    <property type="match status" value="1"/>
</dbReference>
<dbReference type="GO" id="GO:0005849">
    <property type="term" value="C:mRNA cleavage factor complex"/>
    <property type="evidence" value="ECO:0007669"/>
    <property type="project" value="UniProtKB-UniRule"/>
</dbReference>
<dbReference type="Pfam" id="PF16575">
    <property type="entry name" value="CLP1_P"/>
    <property type="match status" value="1"/>
</dbReference>
<feature type="domain" description="Clp1 P-loop" evidence="13">
    <location>
        <begin position="139"/>
        <end position="343"/>
    </location>
</feature>
<sequence>MAGLPGLALPGLTSSAPTARAPVFAAPQLAAPRTEEVPARSELRFEVAFHKLFKVRLIRGTAEIFGTELAQNVTYSFTGTKAAIFTWEGCSLELQGEAESEYVDSETDAMVEWLNVHGMLDTLREESGNNGGPRVLILGADSSGKSSLAKCLTAWAFKVGRTPTVLNLDPKEGGLAVPSALTATTYASQMDIESSSWGQSAISGPSAIPGRTPLTYHYPFSSPSDNPDLYKALTTRLALAVTSKLEEDPQLKTSGLILDTPTTLNRPQDGYDITAHLVSEFSIDVILVLGSNRLYNDMQRRYPAGSGPDTPAILRVSNSTGAVARDENFLKAHRAAQIRSYFFGDPRGGTGVALNPHSVTLAFSEVAVFRAVDPNASSMKADFLPGQDDDDDEYDPSAADTGSSDRLFEKVEPAQHLLNAIAAIKFAPATASQAQIRDAAVMGFVYVAEVDEARKRIRFLAPHPGRWGDRVLVVGEWPAGVGDLVS</sequence>
<proteinExistence type="inferred from homology"/>
<comment type="function">
    <text evidence="9">Required for endonucleolytic cleavage during polyadenylation-dependent pre-mRNA 3'-end formation.</text>
</comment>
<feature type="binding site" evidence="9">
    <location>
        <begin position="142"/>
        <end position="147"/>
    </location>
    <ligand>
        <name>ATP</name>
        <dbReference type="ChEBI" id="CHEBI:30616"/>
    </ligand>
</feature>
<dbReference type="InterPro" id="IPR038239">
    <property type="entry name" value="Clp1_N_sf"/>
</dbReference>
<keyword evidence="5 9" id="KW-0507">mRNA processing</keyword>
<keyword evidence="8 9" id="KW-0539">Nucleus</keyword>
<dbReference type="Gene3D" id="2.40.30.330">
    <property type="entry name" value="Pre-mRNA cleavage complex subunit Clp1, C-terminal domain"/>
    <property type="match status" value="1"/>
</dbReference>
<evidence type="ECO:0000256" key="8">
    <source>
        <dbReference type="ARBA" id="ARBA00023242"/>
    </source>
</evidence>
<dbReference type="Gene3D" id="3.40.50.300">
    <property type="entry name" value="P-loop containing nucleotide triphosphate hydrolases"/>
    <property type="match status" value="1"/>
</dbReference>
<dbReference type="InterPro" id="IPR032319">
    <property type="entry name" value="CLP1_P"/>
</dbReference>
<comment type="subunit">
    <text evidence="9">Component of a pre-mRNA cleavage factor complex. Interacts directly with PCF11.</text>
</comment>
<comment type="function">
    <text evidence="1">Polynucleotide 5'-kinase involved in rRNA processing.</text>
</comment>
<evidence type="ECO:0000256" key="9">
    <source>
        <dbReference type="HAMAP-Rule" id="MF_03035"/>
    </source>
</evidence>
<dbReference type="Gene3D" id="2.60.120.1030">
    <property type="entry name" value="Clp1, DNA binding domain"/>
    <property type="match status" value="1"/>
</dbReference>
<dbReference type="InterPro" id="IPR038238">
    <property type="entry name" value="Clp1_C_sf"/>
</dbReference>
<dbReference type="GO" id="GO:0031124">
    <property type="term" value="P:mRNA 3'-end processing"/>
    <property type="evidence" value="ECO:0007669"/>
    <property type="project" value="UniProtKB-UniRule"/>
</dbReference>
<evidence type="ECO:0000256" key="1">
    <source>
        <dbReference type="ARBA" id="ARBA00003798"/>
    </source>
</evidence>
<comment type="similarity">
    <text evidence="9">Belongs to the Clp1 family. Clp1 subfamily.</text>
</comment>
<evidence type="ECO:0000256" key="7">
    <source>
        <dbReference type="ARBA" id="ARBA00022840"/>
    </source>
</evidence>
<dbReference type="GO" id="GO:0005524">
    <property type="term" value="F:ATP binding"/>
    <property type="evidence" value="ECO:0007669"/>
    <property type="project" value="UniProtKB-UniRule"/>
</dbReference>
<dbReference type="OrthoDB" id="258143at2759"/>
<comment type="subcellular location">
    <subcellularLocation>
        <location evidence="2 9">Nucleus</location>
    </subcellularLocation>
</comment>
<evidence type="ECO:0000256" key="5">
    <source>
        <dbReference type="ARBA" id="ARBA00022664"/>
    </source>
</evidence>
<evidence type="ECO:0000256" key="10">
    <source>
        <dbReference type="SAM" id="MobiDB-lite"/>
    </source>
</evidence>
<feature type="domain" description="Clp1 C-terminal" evidence="11">
    <location>
        <begin position="354"/>
        <end position="477"/>
    </location>
</feature>
<keyword evidence="6 9" id="KW-0547">Nucleotide-binding</keyword>
<dbReference type="GO" id="GO:0006388">
    <property type="term" value="P:tRNA splicing, via endonucleolytic cleavage and ligation"/>
    <property type="evidence" value="ECO:0007669"/>
    <property type="project" value="TreeGrafter"/>
</dbReference>
<dbReference type="InterPro" id="IPR045116">
    <property type="entry name" value="Clp1/Grc3"/>
</dbReference>
<protein>
    <recommendedName>
        <fullName evidence="4">Polynucleotide 5'-hydroxyl-kinase GRC3</fullName>
    </recommendedName>
    <alternativeName>
        <fullName evidence="3">Polynucleotide 5'-hydroxyl-kinase grc3</fullName>
    </alternativeName>
</protein>
<evidence type="ECO:0000313" key="15">
    <source>
        <dbReference type="Proteomes" id="UP000799439"/>
    </source>
</evidence>
<evidence type="ECO:0000256" key="3">
    <source>
        <dbReference type="ARBA" id="ARBA00018706"/>
    </source>
</evidence>
<feature type="binding site" evidence="9">
    <location>
        <position position="42"/>
    </location>
    <ligand>
        <name>ATP</name>
        <dbReference type="ChEBI" id="CHEBI:30616"/>
    </ligand>
</feature>
<feature type="domain" description="Clp1 N-terminal" evidence="12">
    <location>
        <begin position="37"/>
        <end position="126"/>
    </location>
</feature>
<dbReference type="EMBL" id="ML996092">
    <property type="protein sequence ID" value="KAF2148935.1"/>
    <property type="molecule type" value="Genomic_DNA"/>
</dbReference>
<evidence type="ECO:0000259" key="12">
    <source>
        <dbReference type="Pfam" id="PF16573"/>
    </source>
</evidence>
<dbReference type="Pfam" id="PF16573">
    <property type="entry name" value="CLP1_N"/>
    <property type="match status" value="1"/>
</dbReference>
<evidence type="ECO:0000259" key="11">
    <source>
        <dbReference type="Pfam" id="PF06807"/>
    </source>
</evidence>
<dbReference type="Proteomes" id="UP000799439">
    <property type="component" value="Unassembled WGS sequence"/>
</dbReference>
<evidence type="ECO:0000313" key="14">
    <source>
        <dbReference type="EMBL" id="KAF2148935.1"/>
    </source>
</evidence>
<evidence type="ECO:0000259" key="13">
    <source>
        <dbReference type="Pfam" id="PF16575"/>
    </source>
</evidence>
<dbReference type="PANTHER" id="PTHR12755:SF6">
    <property type="entry name" value="POLYRIBONUCLEOTIDE 5'-HYDROXYL-KINASE CLP1"/>
    <property type="match status" value="1"/>
</dbReference>
<dbReference type="Pfam" id="PF06807">
    <property type="entry name" value="Clp1"/>
    <property type="match status" value="1"/>
</dbReference>
<feature type="binding site" evidence="9">
    <location>
        <position position="81"/>
    </location>
    <ligand>
        <name>ATP</name>
        <dbReference type="ChEBI" id="CHEBI:30616"/>
    </ligand>
</feature>
<organism evidence="14 15">
    <name type="scientific">Myriangium duriaei CBS 260.36</name>
    <dbReference type="NCBI Taxonomy" id="1168546"/>
    <lineage>
        <taxon>Eukaryota</taxon>
        <taxon>Fungi</taxon>
        <taxon>Dikarya</taxon>
        <taxon>Ascomycota</taxon>
        <taxon>Pezizomycotina</taxon>
        <taxon>Dothideomycetes</taxon>
        <taxon>Dothideomycetidae</taxon>
        <taxon>Myriangiales</taxon>
        <taxon>Myriangiaceae</taxon>
        <taxon>Myriangium</taxon>
    </lineage>
</organism>
<keyword evidence="15" id="KW-1185">Reference proteome</keyword>
<gene>
    <name evidence="9" type="primary">CLP1</name>
    <name evidence="14" type="ORF">K461DRAFT_231722</name>
</gene>
<feature type="region of interest" description="Disordered" evidence="10">
    <location>
        <begin position="380"/>
        <end position="403"/>
    </location>
</feature>
<name>A0A9P4MCN3_9PEZI</name>
<dbReference type="GO" id="GO:0051731">
    <property type="term" value="F:polynucleotide 5'-hydroxyl-kinase activity"/>
    <property type="evidence" value="ECO:0007669"/>
    <property type="project" value="InterPro"/>
</dbReference>
<dbReference type="InterPro" id="IPR032324">
    <property type="entry name" value="Clp1_N"/>
</dbReference>
<evidence type="ECO:0000256" key="2">
    <source>
        <dbReference type="ARBA" id="ARBA00004123"/>
    </source>
</evidence>
<keyword evidence="7 9" id="KW-0067">ATP-binding</keyword>
<comment type="caution">
    <text evidence="14">The sequence shown here is derived from an EMBL/GenBank/DDBJ whole genome shotgun (WGS) entry which is preliminary data.</text>
</comment>
<dbReference type="FunFam" id="2.60.120.1030:FF:000001">
    <property type="entry name" value="Protein CLP1 homolog 5"/>
    <property type="match status" value="1"/>
</dbReference>